<feature type="domain" description="Phage integrase SAM-like" evidence="2">
    <location>
        <begin position="106"/>
        <end position="210"/>
    </location>
</feature>
<sequence>MVSLLFYLRKYKQDRIGRSTIYVRITIDGKRAEFSTRRKVHPSTWDAAYGKVLGVSQEVRQLNSYLSKIRTDLYLHADKLRGRDQALTAVSLKESYLGLDRPSKMLLEIFQEHNDRVNELIGKDFAAGTAERYKTAKSHLSEYLRRELRKKDIPVQHVDHAFISGFEYYLKTKRKCSHNMAIKCVVNFKKIIRIAYANGWITKDPFANWKARLKNVEREFLTNEELQQLMDHPFTNERLEHVRDCFLLLYWIGLCRCKKTDP</sequence>
<dbReference type="Proteomes" id="UP000198940">
    <property type="component" value="Unassembled WGS sequence"/>
</dbReference>
<evidence type="ECO:0000313" key="5">
    <source>
        <dbReference type="Proteomes" id="UP000198940"/>
    </source>
</evidence>
<proteinExistence type="predicted"/>
<organism evidence="4 5">
    <name type="scientific">Flagellimonas taeanensis</name>
    <dbReference type="NCBI Taxonomy" id="1005926"/>
    <lineage>
        <taxon>Bacteria</taxon>
        <taxon>Pseudomonadati</taxon>
        <taxon>Bacteroidota</taxon>
        <taxon>Flavobacteriia</taxon>
        <taxon>Flavobacteriales</taxon>
        <taxon>Flavobacteriaceae</taxon>
        <taxon>Flagellimonas</taxon>
    </lineage>
</organism>
<dbReference type="RefSeq" id="WP_313791124.1">
    <property type="nucleotide sequence ID" value="NZ_FOKU01000012.1"/>
</dbReference>
<dbReference type="EMBL" id="FOKU01000012">
    <property type="protein sequence ID" value="SFC51912.1"/>
    <property type="molecule type" value="Genomic_DNA"/>
</dbReference>
<accession>A0A1I1JVA6</accession>
<gene>
    <name evidence="4" type="ORF">SAMN04487891_112182</name>
</gene>
<dbReference type="Pfam" id="PF13102">
    <property type="entry name" value="Phage_int_SAM_5"/>
    <property type="match status" value="1"/>
</dbReference>
<keyword evidence="5" id="KW-1185">Reference proteome</keyword>
<comment type="caution">
    <text evidence="4">The sequence shown here is derived from an EMBL/GenBank/DDBJ whole genome shotgun (WGS) entry which is preliminary data.</text>
</comment>
<dbReference type="InterPro" id="IPR010998">
    <property type="entry name" value="Integrase_recombinase_N"/>
</dbReference>
<dbReference type="InterPro" id="IPR011010">
    <property type="entry name" value="DNA_brk_join_enz"/>
</dbReference>
<evidence type="ECO:0000256" key="1">
    <source>
        <dbReference type="ARBA" id="ARBA00023125"/>
    </source>
</evidence>
<dbReference type="InterPro" id="IPR025269">
    <property type="entry name" value="SAM-like_dom"/>
</dbReference>
<evidence type="ECO:0000313" key="4">
    <source>
        <dbReference type="EMBL" id="SFC51912.1"/>
    </source>
</evidence>
<reference evidence="4 5" key="1">
    <citation type="submission" date="2016-10" db="EMBL/GenBank/DDBJ databases">
        <authorList>
            <person name="Varghese N."/>
            <person name="Submissions S."/>
        </authorList>
    </citation>
    <scope>NUCLEOTIDE SEQUENCE [LARGE SCALE GENOMIC DNA]</scope>
    <source>
        <strain evidence="4 5">DSM 26351</strain>
    </source>
</reference>
<evidence type="ECO:0000259" key="2">
    <source>
        <dbReference type="Pfam" id="PF13102"/>
    </source>
</evidence>
<dbReference type="InterPro" id="IPR035386">
    <property type="entry name" value="Arm-DNA-bind_5"/>
</dbReference>
<evidence type="ECO:0000259" key="3">
    <source>
        <dbReference type="Pfam" id="PF17293"/>
    </source>
</evidence>
<dbReference type="SUPFAM" id="SSF56349">
    <property type="entry name" value="DNA breaking-rejoining enzymes"/>
    <property type="match status" value="1"/>
</dbReference>
<name>A0A1I1JVA6_9FLAO</name>
<feature type="domain" description="Arm DNA-binding" evidence="3">
    <location>
        <begin position="6"/>
        <end position="93"/>
    </location>
</feature>
<protein>
    <submittedName>
        <fullName evidence="4">Uncharacterized protein</fullName>
    </submittedName>
</protein>
<keyword evidence="1" id="KW-0238">DNA-binding</keyword>
<dbReference type="Gene3D" id="1.10.150.130">
    <property type="match status" value="1"/>
</dbReference>
<dbReference type="Pfam" id="PF17293">
    <property type="entry name" value="Arm-DNA-bind_5"/>
    <property type="match status" value="1"/>
</dbReference>